<feature type="transmembrane region" description="Helical" evidence="6">
    <location>
        <begin position="43"/>
        <end position="60"/>
    </location>
</feature>
<protein>
    <submittedName>
        <fullName evidence="7">CidA/LrgA family protein</fullName>
    </submittedName>
</protein>
<keyword evidence="2" id="KW-1003">Cell membrane</keyword>
<comment type="caution">
    <text evidence="7">The sequence shown here is derived from an EMBL/GenBank/DDBJ whole genome shotgun (WGS) entry which is preliminary data.</text>
</comment>
<feature type="transmembrane region" description="Helical" evidence="6">
    <location>
        <begin position="72"/>
        <end position="95"/>
    </location>
</feature>
<evidence type="ECO:0000256" key="5">
    <source>
        <dbReference type="ARBA" id="ARBA00023136"/>
    </source>
</evidence>
<dbReference type="GO" id="GO:0005886">
    <property type="term" value="C:plasma membrane"/>
    <property type="evidence" value="ECO:0007669"/>
    <property type="project" value="UniProtKB-SubCell"/>
</dbReference>
<keyword evidence="4 6" id="KW-1133">Transmembrane helix</keyword>
<dbReference type="EMBL" id="JAJNOR010000004">
    <property type="protein sequence ID" value="MCD2492450.1"/>
    <property type="molecule type" value="Genomic_DNA"/>
</dbReference>
<reference evidence="7 8" key="1">
    <citation type="submission" date="2021-11" db="EMBL/GenBank/DDBJ databases">
        <title>Lacrimispora sp. nov. NSJ-141 isolated from human feces.</title>
        <authorList>
            <person name="Abdugheni R."/>
        </authorList>
    </citation>
    <scope>NUCLEOTIDE SEQUENCE [LARGE SCALE GENOMIC DNA]</scope>
    <source>
        <strain evidence="7 8">NSJ-141</strain>
    </source>
</reference>
<organism evidence="7 8">
    <name type="scientific">Lientehia hominis</name>
    <dbReference type="NCBI Taxonomy" id="2897778"/>
    <lineage>
        <taxon>Bacteria</taxon>
        <taxon>Bacillati</taxon>
        <taxon>Bacillota</taxon>
        <taxon>Clostridia</taxon>
        <taxon>Lachnospirales</taxon>
        <taxon>Lachnospiraceae</taxon>
        <taxon>Lientehia</taxon>
    </lineage>
</organism>
<evidence type="ECO:0000313" key="7">
    <source>
        <dbReference type="EMBL" id="MCD2492450.1"/>
    </source>
</evidence>
<evidence type="ECO:0000256" key="2">
    <source>
        <dbReference type="ARBA" id="ARBA00022475"/>
    </source>
</evidence>
<evidence type="ECO:0000256" key="1">
    <source>
        <dbReference type="ARBA" id="ARBA00004651"/>
    </source>
</evidence>
<dbReference type="Proteomes" id="UP001299265">
    <property type="component" value="Unassembled WGS sequence"/>
</dbReference>
<gene>
    <name evidence="7" type="ORF">LQE92_07370</name>
</gene>
<keyword evidence="3 6" id="KW-0812">Transmembrane</keyword>
<dbReference type="PANTHER" id="PTHR33931">
    <property type="entry name" value="HOLIN-LIKE PROTEIN CIDA-RELATED"/>
    <property type="match status" value="1"/>
</dbReference>
<keyword evidence="8" id="KW-1185">Reference proteome</keyword>
<evidence type="ECO:0000256" key="3">
    <source>
        <dbReference type="ARBA" id="ARBA00022692"/>
    </source>
</evidence>
<dbReference type="Pfam" id="PF03788">
    <property type="entry name" value="LrgA"/>
    <property type="match status" value="1"/>
</dbReference>
<comment type="subcellular location">
    <subcellularLocation>
        <location evidence="1">Cell membrane</location>
        <topology evidence="1">Multi-pass membrane protein</topology>
    </subcellularLocation>
</comment>
<name>A0AAP2RKA2_9FIRM</name>
<sequence length="136" mass="14740">MKDIRLGVMILNYMKYVKQLAVIMAVSFAGEFLNRVLPLPVPASVYGLVLLFLLLITKAVKLEQVEETGSFLVKIMPVLFIGPCVSLMTVMGSVADKLVSILAVIGISTVVVMAVTGTVAQAFLDKKADKEEKAHE</sequence>
<dbReference type="AlphaFoldDB" id="A0AAP2RKA2"/>
<evidence type="ECO:0000256" key="6">
    <source>
        <dbReference type="SAM" id="Phobius"/>
    </source>
</evidence>
<dbReference type="InterPro" id="IPR005538">
    <property type="entry name" value="LrgA/CidA"/>
</dbReference>
<keyword evidence="5 6" id="KW-0472">Membrane</keyword>
<dbReference type="PANTHER" id="PTHR33931:SF2">
    <property type="entry name" value="HOLIN-LIKE PROTEIN CIDA"/>
    <property type="match status" value="1"/>
</dbReference>
<dbReference type="RefSeq" id="WP_231062346.1">
    <property type="nucleotide sequence ID" value="NZ_JAJNOR010000004.1"/>
</dbReference>
<feature type="transmembrane region" description="Helical" evidence="6">
    <location>
        <begin position="101"/>
        <end position="124"/>
    </location>
</feature>
<proteinExistence type="predicted"/>
<evidence type="ECO:0000256" key="4">
    <source>
        <dbReference type="ARBA" id="ARBA00022989"/>
    </source>
</evidence>
<accession>A0AAP2RKA2</accession>
<evidence type="ECO:0000313" key="8">
    <source>
        <dbReference type="Proteomes" id="UP001299265"/>
    </source>
</evidence>